<evidence type="ECO:0000313" key="6">
    <source>
        <dbReference type="Proteomes" id="UP000197138"/>
    </source>
</evidence>
<gene>
    <name evidence="4" type="ORF">CDL15_Pgr012555</name>
    <name evidence="5" type="ORF">CRG98_028786</name>
</gene>
<dbReference type="Pfam" id="PF13837">
    <property type="entry name" value="Myb_DNA-bind_4"/>
    <property type="match status" value="1"/>
</dbReference>
<dbReference type="InterPro" id="IPR044823">
    <property type="entry name" value="ASIL1/2-like"/>
</dbReference>
<dbReference type="PANTHER" id="PTHR31307">
    <property type="entry name" value="TRIHELIX TRANSCRIPTION FACTOR ASIL2"/>
    <property type="match status" value="1"/>
</dbReference>
<feature type="region of interest" description="Disordered" evidence="2">
    <location>
        <begin position="283"/>
        <end position="324"/>
    </location>
</feature>
<reference evidence="6" key="1">
    <citation type="journal article" date="2017" name="Plant J.">
        <title>The pomegranate (Punica granatum L.) genome and the genomics of punicalagin biosynthesis.</title>
        <authorList>
            <person name="Qin G."/>
            <person name="Xu C."/>
            <person name="Ming R."/>
            <person name="Tang H."/>
            <person name="Guyot R."/>
            <person name="Kramer E.M."/>
            <person name="Hu Y."/>
            <person name="Yi X."/>
            <person name="Qi Y."/>
            <person name="Xu X."/>
            <person name="Gao Z."/>
            <person name="Pan H."/>
            <person name="Jian J."/>
            <person name="Tian Y."/>
            <person name="Yue Z."/>
            <person name="Xu Y."/>
        </authorList>
    </citation>
    <scope>NUCLEOTIDE SEQUENCE [LARGE SCALE GENOMIC DNA]</scope>
    <source>
        <strain evidence="6">cv. Dabenzi</strain>
    </source>
</reference>
<dbReference type="Proteomes" id="UP000233551">
    <property type="component" value="Unassembled WGS sequence"/>
</dbReference>
<feature type="compositionally biased region" description="Basic and acidic residues" evidence="2">
    <location>
        <begin position="212"/>
        <end position="229"/>
    </location>
</feature>
<feature type="compositionally biased region" description="Basic and acidic residues" evidence="2">
    <location>
        <begin position="36"/>
        <end position="48"/>
    </location>
</feature>
<dbReference type="PANTHER" id="PTHR31307:SF8">
    <property type="entry name" value="ALCOHOL DEHYDROGENASE TRANSCRIPTION FACTOR MYB_SANT-LIKE FAMILY PROTEIN"/>
    <property type="match status" value="1"/>
</dbReference>
<dbReference type="GO" id="GO:0000976">
    <property type="term" value="F:transcription cis-regulatory region binding"/>
    <property type="evidence" value="ECO:0007669"/>
    <property type="project" value="TreeGrafter"/>
</dbReference>
<dbReference type="GO" id="GO:0005634">
    <property type="term" value="C:nucleus"/>
    <property type="evidence" value="ECO:0007669"/>
    <property type="project" value="TreeGrafter"/>
</dbReference>
<sequence>MAEPYSFRQSKKSSHRTKLPFDYQNPYPSYEGYGGESDRQPPKRQRLDGVEQEYAPNSSGGPSIWTDQLSFLLLDVWGQRFLELGRRSLRSEDWVEVAEKVTLKSRVEVSEVDCRQQLDKLKRKYRKIRSDSTGMANYGWKFYKKMDMLLGMEMEEDGPPLPCGIDSGEYCFADTRVYLNRSNAFDEMRDSPCESEEMEDDEEEEEEEDDDLPPRRKLGGDGEEGMRVLADSIERFGKLYERIESDKREQMMELRKMRADFDRELELQKEEILEKASAEIAKLRAGADGSDDNDSNDEINEEDEEEENRDDDDDGEEEDGCNGV</sequence>
<reference evidence="5 7" key="3">
    <citation type="submission" date="2017-11" db="EMBL/GenBank/DDBJ databases">
        <title>De-novo sequencing of pomegranate (Punica granatum L.) genome.</title>
        <authorList>
            <person name="Akparov Z."/>
            <person name="Amiraslanov A."/>
            <person name="Hajiyeva S."/>
            <person name="Abbasov M."/>
            <person name="Kaur K."/>
            <person name="Hamwieh A."/>
            <person name="Solovyev V."/>
            <person name="Salamov A."/>
            <person name="Braich B."/>
            <person name="Kosarev P."/>
            <person name="Mahmoud A."/>
            <person name="Hajiyev E."/>
            <person name="Babayeva S."/>
            <person name="Izzatullayeva V."/>
            <person name="Mammadov A."/>
            <person name="Mammadov A."/>
            <person name="Sharifova S."/>
            <person name="Ojaghi J."/>
            <person name="Eynullazada K."/>
            <person name="Bayramov B."/>
            <person name="Abdulazimova A."/>
            <person name="Shahmuradov I."/>
        </authorList>
    </citation>
    <scope>NUCLEOTIDE SEQUENCE [LARGE SCALE GENOMIC DNA]</scope>
    <source>
        <strain evidence="5">AG2017</strain>
        <strain evidence="7">cv. AG2017</strain>
        <tissue evidence="5">Leaf</tissue>
    </source>
</reference>
<dbReference type="OrthoDB" id="691673at2759"/>
<proteinExistence type="predicted"/>
<evidence type="ECO:0000256" key="2">
    <source>
        <dbReference type="SAM" id="MobiDB-lite"/>
    </source>
</evidence>
<feature type="compositionally biased region" description="Acidic residues" evidence="2">
    <location>
        <begin position="193"/>
        <end position="211"/>
    </location>
</feature>
<keyword evidence="1" id="KW-0175">Coiled coil</keyword>
<evidence type="ECO:0000259" key="3">
    <source>
        <dbReference type="Pfam" id="PF13837"/>
    </source>
</evidence>
<comment type="caution">
    <text evidence="4">The sequence shown here is derived from an EMBL/GenBank/DDBJ whole genome shotgun (WGS) entry which is preliminary data.</text>
</comment>
<evidence type="ECO:0000313" key="4">
    <source>
        <dbReference type="EMBL" id="OWM89918.1"/>
    </source>
</evidence>
<feature type="coiled-coil region" evidence="1">
    <location>
        <begin position="240"/>
        <end position="271"/>
    </location>
</feature>
<dbReference type="EMBL" id="MTKT01000661">
    <property type="protein sequence ID" value="OWM89918.1"/>
    <property type="molecule type" value="Genomic_DNA"/>
</dbReference>
<protein>
    <recommendedName>
        <fullName evidence="3">Myb/SANT-like DNA-binding domain-containing protein</fullName>
    </recommendedName>
</protein>
<dbReference type="EMBL" id="PGOL01002080">
    <property type="protein sequence ID" value="PKI50791.1"/>
    <property type="molecule type" value="Genomic_DNA"/>
</dbReference>
<accession>A0A218XYN7</accession>
<name>A0A218XYN7_PUNGR</name>
<dbReference type="GeneID" id="116197580"/>
<dbReference type="InterPro" id="IPR044822">
    <property type="entry name" value="Myb_DNA-bind_4"/>
</dbReference>
<feature type="region of interest" description="Disordered" evidence="2">
    <location>
        <begin position="188"/>
        <end position="229"/>
    </location>
</feature>
<feature type="region of interest" description="Disordered" evidence="2">
    <location>
        <begin position="1"/>
        <end position="48"/>
    </location>
</feature>
<dbReference type="AlphaFoldDB" id="A0A218XYN7"/>
<evidence type="ECO:0000313" key="7">
    <source>
        <dbReference type="Proteomes" id="UP000233551"/>
    </source>
</evidence>
<feature type="compositionally biased region" description="Basic residues" evidence="2">
    <location>
        <begin position="9"/>
        <end position="18"/>
    </location>
</feature>
<dbReference type="Proteomes" id="UP000197138">
    <property type="component" value="Unassembled WGS sequence"/>
</dbReference>
<reference evidence="4" key="2">
    <citation type="submission" date="2017-06" db="EMBL/GenBank/DDBJ databases">
        <title>The pomegranate genome and the genomics of punicalagin biosynthesis.</title>
        <authorList>
            <person name="Xu C."/>
        </authorList>
    </citation>
    <scope>NUCLEOTIDE SEQUENCE [LARGE SCALE GENOMIC DNA]</scope>
    <source>
        <tissue evidence="4">Fresh leaf</tissue>
    </source>
</reference>
<feature type="domain" description="Myb/SANT-like DNA-binding" evidence="3">
    <location>
        <begin position="65"/>
        <end position="149"/>
    </location>
</feature>
<dbReference type="STRING" id="22663.A0A218XYN7"/>
<evidence type="ECO:0000313" key="5">
    <source>
        <dbReference type="EMBL" id="PKI50791.1"/>
    </source>
</evidence>
<feature type="compositionally biased region" description="Acidic residues" evidence="2">
    <location>
        <begin position="289"/>
        <end position="324"/>
    </location>
</feature>
<organism evidence="4 6">
    <name type="scientific">Punica granatum</name>
    <name type="common">Pomegranate</name>
    <dbReference type="NCBI Taxonomy" id="22663"/>
    <lineage>
        <taxon>Eukaryota</taxon>
        <taxon>Viridiplantae</taxon>
        <taxon>Streptophyta</taxon>
        <taxon>Embryophyta</taxon>
        <taxon>Tracheophyta</taxon>
        <taxon>Spermatophyta</taxon>
        <taxon>Magnoliopsida</taxon>
        <taxon>eudicotyledons</taxon>
        <taxon>Gunneridae</taxon>
        <taxon>Pentapetalae</taxon>
        <taxon>rosids</taxon>
        <taxon>malvids</taxon>
        <taxon>Myrtales</taxon>
        <taxon>Lythraceae</taxon>
        <taxon>Punica</taxon>
    </lineage>
</organism>
<keyword evidence="7" id="KW-1185">Reference proteome</keyword>
<evidence type="ECO:0000256" key="1">
    <source>
        <dbReference type="SAM" id="Coils"/>
    </source>
</evidence>